<reference evidence="3 4" key="1">
    <citation type="submission" date="2023-04" db="EMBL/GenBank/DDBJ databases">
        <title>Marinoamorphus aggregata gen. nov., sp. Nov., isolate from tissue of brittle star Ophioplocus japonicus.</title>
        <authorList>
            <person name="Kawano K."/>
            <person name="Sawayama S."/>
            <person name="Nakagawa S."/>
        </authorList>
    </citation>
    <scope>NUCLEOTIDE SEQUENCE [LARGE SCALE GENOMIC DNA]</scope>
    <source>
        <strain evidence="3 4">NKW23</strain>
    </source>
</reference>
<accession>A0ABQ6LGC8</accession>
<dbReference type="InterPro" id="IPR011055">
    <property type="entry name" value="Dup_hybrid_motif"/>
</dbReference>
<feature type="signal peptide" evidence="1">
    <location>
        <begin position="1"/>
        <end position="23"/>
    </location>
</feature>
<dbReference type="PANTHER" id="PTHR21666:SF270">
    <property type="entry name" value="MUREIN HYDROLASE ACTIVATOR ENVC"/>
    <property type="match status" value="1"/>
</dbReference>
<proteinExistence type="predicted"/>
<organism evidence="3 4">
    <name type="scientific">Paralimibaculum aggregatum</name>
    <dbReference type="NCBI Taxonomy" id="3036245"/>
    <lineage>
        <taxon>Bacteria</taxon>
        <taxon>Pseudomonadati</taxon>
        <taxon>Pseudomonadota</taxon>
        <taxon>Alphaproteobacteria</taxon>
        <taxon>Rhodobacterales</taxon>
        <taxon>Paracoccaceae</taxon>
        <taxon>Paralimibaculum</taxon>
    </lineage>
</organism>
<dbReference type="InterPro" id="IPR016047">
    <property type="entry name" value="M23ase_b-sheet_dom"/>
</dbReference>
<dbReference type="Proteomes" id="UP001239909">
    <property type="component" value="Unassembled WGS sequence"/>
</dbReference>
<feature type="chain" id="PRO_5047519570" evidence="1">
    <location>
        <begin position="24"/>
        <end position="328"/>
    </location>
</feature>
<dbReference type="Pfam" id="PF01551">
    <property type="entry name" value="Peptidase_M23"/>
    <property type="match status" value="1"/>
</dbReference>
<dbReference type="InterPro" id="IPR050570">
    <property type="entry name" value="Cell_wall_metabolism_enzyme"/>
</dbReference>
<dbReference type="CDD" id="cd12797">
    <property type="entry name" value="M23_peptidase"/>
    <property type="match status" value="1"/>
</dbReference>
<protein>
    <submittedName>
        <fullName evidence="3">M23 family metallopeptidase</fullName>
    </submittedName>
</protein>
<evidence type="ECO:0000259" key="2">
    <source>
        <dbReference type="Pfam" id="PF01551"/>
    </source>
</evidence>
<comment type="caution">
    <text evidence="3">The sequence shown here is derived from an EMBL/GenBank/DDBJ whole genome shotgun (WGS) entry which is preliminary data.</text>
</comment>
<evidence type="ECO:0000256" key="1">
    <source>
        <dbReference type="SAM" id="SignalP"/>
    </source>
</evidence>
<dbReference type="EMBL" id="BSYI01000002">
    <property type="protein sequence ID" value="GMG81084.1"/>
    <property type="molecule type" value="Genomic_DNA"/>
</dbReference>
<keyword evidence="4" id="KW-1185">Reference proteome</keyword>
<keyword evidence="1" id="KW-0732">Signal</keyword>
<gene>
    <name evidence="3" type="ORF">LNKW23_02960</name>
</gene>
<sequence length="328" mass="34279">MGLGARAGAALALLAALAPEALAGPPGLAFPAACSLGTDCHIQQLTDRDPGPGAADHRCGQLVYDGHKGTDIRLVDRAAMLRGVDVLAAAPGVVRGLRDGMPDRRLGDPEAPALAGRDCGNGVAIRHDGGWETQYCHLAEGSIAVRRSDRVTAGQRLGRIGLSGATEFPHLHFALRDPEGRPVDPFDGQTADTPCGSGGAALWAEPLPHPPGGLLGHGFLDRMPDYAEVRAGTVARDALPADAPALVFWVSAFGLLAGDRLALTLYGPDGAVLAEAEDPLPRNRAQLFRGVGRKARGAWPEGRYEGLAVIRRDGTEIARRRAVLAVVR</sequence>
<evidence type="ECO:0000313" key="3">
    <source>
        <dbReference type="EMBL" id="GMG81084.1"/>
    </source>
</evidence>
<dbReference type="RefSeq" id="WP_285669709.1">
    <property type="nucleotide sequence ID" value="NZ_BSYI01000002.1"/>
</dbReference>
<name>A0ABQ6LGC8_9RHOB</name>
<dbReference type="Gene3D" id="2.70.70.10">
    <property type="entry name" value="Glucose Permease (Domain IIA)"/>
    <property type="match status" value="1"/>
</dbReference>
<evidence type="ECO:0000313" key="4">
    <source>
        <dbReference type="Proteomes" id="UP001239909"/>
    </source>
</evidence>
<feature type="domain" description="M23ase beta-sheet core" evidence="2">
    <location>
        <begin position="67"/>
        <end position="185"/>
    </location>
</feature>
<dbReference type="SUPFAM" id="SSF51261">
    <property type="entry name" value="Duplicated hybrid motif"/>
    <property type="match status" value="1"/>
</dbReference>
<dbReference type="PANTHER" id="PTHR21666">
    <property type="entry name" value="PEPTIDASE-RELATED"/>
    <property type="match status" value="1"/>
</dbReference>